<dbReference type="Proteomes" id="UP001348641">
    <property type="component" value="Unassembled WGS sequence"/>
</dbReference>
<dbReference type="EMBL" id="JAUUCC010000001">
    <property type="protein sequence ID" value="MEE2048994.1"/>
    <property type="molecule type" value="Genomic_DNA"/>
</dbReference>
<organism evidence="2 3">
    <name type="scientific">Nocardiopsis tropica</name>
    <dbReference type="NCBI Taxonomy" id="109330"/>
    <lineage>
        <taxon>Bacteria</taxon>
        <taxon>Bacillati</taxon>
        <taxon>Actinomycetota</taxon>
        <taxon>Actinomycetes</taxon>
        <taxon>Streptosporangiales</taxon>
        <taxon>Nocardiopsidaceae</taxon>
        <taxon>Nocardiopsis</taxon>
    </lineage>
</organism>
<sequence>MHSTPEPIADRNEPVDGDSAAGSRRAWCGRNTAFDRLIEGKVLRPDRGGSLGSHQVTDGPGAGTTVVAGRRAKHTLARLRSGERVESTTFSRVLAPAPGIRQRVDEKARLTRLIVGVQTSPFLTEAGSA</sequence>
<evidence type="ECO:0000313" key="3">
    <source>
        <dbReference type="Proteomes" id="UP001348641"/>
    </source>
</evidence>
<comment type="caution">
    <text evidence="2">The sequence shown here is derived from an EMBL/GenBank/DDBJ whole genome shotgun (WGS) entry which is preliminary data.</text>
</comment>
<feature type="region of interest" description="Disordered" evidence="1">
    <location>
        <begin position="45"/>
        <end position="65"/>
    </location>
</feature>
<proteinExistence type="predicted"/>
<evidence type="ECO:0000313" key="2">
    <source>
        <dbReference type="EMBL" id="MEE2048994.1"/>
    </source>
</evidence>
<evidence type="ECO:0000256" key="1">
    <source>
        <dbReference type="SAM" id="MobiDB-lite"/>
    </source>
</evidence>
<gene>
    <name evidence="2" type="ORF">Q8A49_00595</name>
</gene>
<accession>A0ABU7KI71</accession>
<dbReference type="RefSeq" id="WP_330156303.1">
    <property type="nucleotide sequence ID" value="NZ_BAAAJA010000006.1"/>
</dbReference>
<feature type="region of interest" description="Disordered" evidence="1">
    <location>
        <begin position="1"/>
        <end position="25"/>
    </location>
</feature>
<name>A0ABU7KI71_9ACTN</name>
<protein>
    <submittedName>
        <fullName evidence="2">Uncharacterized protein</fullName>
    </submittedName>
</protein>
<reference evidence="2 3" key="1">
    <citation type="submission" date="2023-07" db="EMBL/GenBank/DDBJ databases">
        <authorList>
            <person name="Girao M."/>
            <person name="Carvalho M.F."/>
        </authorList>
    </citation>
    <scope>NUCLEOTIDE SEQUENCE [LARGE SCALE GENOMIC DNA]</scope>
    <source>
        <strain evidence="2 3">66/93</strain>
    </source>
</reference>